<dbReference type="InterPro" id="IPR050638">
    <property type="entry name" value="AA-Vitamin_Transporters"/>
</dbReference>
<dbReference type="GO" id="GO:0016020">
    <property type="term" value="C:membrane"/>
    <property type="evidence" value="ECO:0007669"/>
    <property type="project" value="UniProtKB-SubCell"/>
</dbReference>
<dbReference type="PANTHER" id="PTHR32322">
    <property type="entry name" value="INNER MEMBRANE TRANSPORTER"/>
    <property type="match status" value="1"/>
</dbReference>
<evidence type="ECO:0000313" key="8">
    <source>
        <dbReference type="Proteomes" id="UP000324996"/>
    </source>
</evidence>
<feature type="domain" description="EamA" evidence="6">
    <location>
        <begin position="6"/>
        <end position="130"/>
    </location>
</feature>
<keyword evidence="2 5" id="KW-0812">Transmembrane</keyword>
<gene>
    <name evidence="7" type="ORF">JCM17846_15100</name>
</gene>
<reference evidence="7 8" key="1">
    <citation type="submission" date="2019-09" db="EMBL/GenBank/DDBJ databases">
        <title>NBRP : Genome information of microbial organism related human and environment.</title>
        <authorList>
            <person name="Hattori M."/>
            <person name="Oshima K."/>
            <person name="Inaba H."/>
            <person name="Suda W."/>
            <person name="Sakamoto M."/>
            <person name="Iino T."/>
            <person name="Kitahara M."/>
            <person name="Oshida Y."/>
            <person name="Iida T."/>
            <person name="Kudo T."/>
            <person name="Itoh T."/>
            <person name="Ohkuma M."/>
        </authorList>
    </citation>
    <scope>NUCLEOTIDE SEQUENCE [LARGE SCALE GENOMIC DNA]</scope>
    <source>
        <strain evidence="7 8">Q-1</strain>
    </source>
</reference>
<evidence type="ECO:0000256" key="1">
    <source>
        <dbReference type="ARBA" id="ARBA00004141"/>
    </source>
</evidence>
<dbReference type="Pfam" id="PF00892">
    <property type="entry name" value="EamA"/>
    <property type="match status" value="1"/>
</dbReference>
<keyword evidence="4 5" id="KW-0472">Membrane</keyword>
<evidence type="ECO:0000256" key="5">
    <source>
        <dbReference type="SAM" id="Phobius"/>
    </source>
</evidence>
<evidence type="ECO:0000313" key="7">
    <source>
        <dbReference type="EMBL" id="GER03828.1"/>
    </source>
</evidence>
<feature type="transmembrane region" description="Helical" evidence="5">
    <location>
        <begin position="7"/>
        <end position="27"/>
    </location>
</feature>
<evidence type="ECO:0000256" key="2">
    <source>
        <dbReference type="ARBA" id="ARBA00022692"/>
    </source>
</evidence>
<dbReference type="InterPro" id="IPR037185">
    <property type="entry name" value="EmrE-like"/>
</dbReference>
<accession>A0A5A7N6V3</accession>
<evidence type="ECO:0000256" key="3">
    <source>
        <dbReference type="ARBA" id="ARBA00022989"/>
    </source>
</evidence>
<dbReference type="AlphaFoldDB" id="A0A5A7N6V3"/>
<name>A0A5A7N6V3_9PROT</name>
<comment type="caution">
    <text evidence="7">The sequence shown here is derived from an EMBL/GenBank/DDBJ whole genome shotgun (WGS) entry which is preliminary data.</text>
</comment>
<protein>
    <recommendedName>
        <fullName evidence="6">EamA domain-containing protein</fullName>
    </recommendedName>
</protein>
<dbReference type="PANTHER" id="PTHR32322:SF9">
    <property type="entry name" value="AMINO-ACID METABOLITE EFFLUX PUMP-RELATED"/>
    <property type="match status" value="1"/>
</dbReference>
<dbReference type="InterPro" id="IPR000620">
    <property type="entry name" value="EamA_dom"/>
</dbReference>
<sequence length="158" mass="17182">MSLGHILFVLLITLLWGVNFAAIAVAVDHFPPLLANAIRFAMVLAVLFPFLKPVRGQMKILLSLACILGIFHFGSVFLAMAVSADLAPVAIIAQTNVPFAVILAVLFLDERIGIWRISGIALSFAGVVVLGFERGAPPPSHLSALFYFPPFPMPWWRS</sequence>
<dbReference type="Proteomes" id="UP000324996">
    <property type="component" value="Unassembled WGS sequence"/>
</dbReference>
<evidence type="ECO:0000256" key="4">
    <source>
        <dbReference type="ARBA" id="ARBA00023136"/>
    </source>
</evidence>
<dbReference type="RefSeq" id="WP_150006970.1">
    <property type="nucleotide sequence ID" value="NZ_BKCN01000006.1"/>
</dbReference>
<proteinExistence type="predicted"/>
<dbReference type="EMBL" id="BKCN01000006">
    <property type="protein sequence ID" value="GER03828.1"/>
    <property type="molecule type" value="Genomic_DNA"/>
</dbReference>
<feature type="transmembrane region" description="Helical" evidence="5">
    <location>
        <begin position="86"/>
        <end position="107"/>
    </location>
</feature>
<evidence type="ECO:0000259" key="6">
    <source>
        <dbReference type="Pfam" id="PF00892"/>
    </source>
</evidence>
<keyword evidence="8" id="KW-1185">Reference proteome</keyword>
<organism evidence="7 8">
    <name type="scientific">Iodidimonas nitroreducens</name>
    <dbReference type="NCBI Taxonomy" id="1236968"/>
    <lineage>
        <taxon>Bacteria</taxon>
        <taxon>Pseudomonadati</taxon>
        <taxon>Pseudomonadota</taxon>
        <taxon>Alphaproteobacteria</taxon>
        <taxon>Iodidimonadales</taxon>
        <taxon>Iodidimonadaceae</taxon>
        <taxon>Iodidimonas</taxon>
    </lineage>
</organism>
<feature type="transmembrane region" description="Helical" evidence="5">
    <location>
        <begin position="114"/>
        <end position="132"/>
    </location>
</feature>
<feature type="transmembrane region" description="Helical" evidence="5">
    <location>
        <begin position="33"/>
        <end position="51"/>
    </location>
</feature>
<feature type="transmembrane region" description="Helical" evidence="5">
    <location>
        <begin position="60"/>
        <end position="80"/>
    </location>
</feature>
<keyword evidence="3 5" id="KW-1133">Transmembrane helix</keyword>
<comment type="subcellular location">
    <subcellularLocation>
        <location evidence="1">Membrane</location>
        <topology evidence="1">Multi-pass membrane protein</topology>
    </subcellularLocation>
</comment>
<dbReference type="SUPFAM" id="SSF103481">
    <property type="entry name" value="Multidrug resistance efflux transporter EmrE"/>
    <property type="match status" value="1"/>
</dbReference>
<dbReference type="Gene3D" id="1.10.3730.20">
    <property type="match status" value="1"/>
</dbReference>